<gene>
    <name evidence="2" type="ORF">RhiirA4_550946</name>
</gene>
<sequence>MNVLQGESSICRSPHPRKRINYAEIDSLDEERESRKIRRIDNTTNSELAESSPRTPPQALQDLTSLEITPNKYSEDISVICAFDKSIAELNLVISAELANKFSSERDINPEMDIRFRKIH</sequence>
<proteinExistence type="predicted"/>
<dbReference type="Proteomes" id="UP000234323">
    <property type="component" value="Unassembled WGS sequence"/>
</dbReference>
<comment type="caution">
    <text evidence="2">The sequence shown here is derived from an EMBL/GenBank/DDBJ whole genome shotgun (WGS) entry which is preliminary data.</text>
</comment>
<dbReference type="AlphaFoldDB" id="A0A2I1HR84"/>
<accession>A0A2I1HR84</accession>
<feature type="compositionally biased region" description="Polar residues" evidence="1">
    <location>
        <begin position="42"/>
        <end position="53"/>
    </location>
</feature>
<evidence type="ECO:0000256" key="1">
    <source>
        <dbReference type="SAM" id="MobiDB-lite"/>
    </source>
</evidence>
<protein>
    <submittedName>
        <fullName evidence="2">Uncharacterized protein</fullName>
    </submittedName>
</protein>
<keyword evidence="3" id="KW-1185">Reference proteome</keyword>
<dbReference type="OrthoDB" id="2305365at2759"/>
<name>A0A2I1HR84_9GLOM</name>
<reference evidence="2 3" key="1">
    <citation type="submission" date="2015-10" db="EMBL/GenBank/DDBJ databases">
        <title>Genome analyses suggest a sexual origin of heterokaryosis in a supposedly ancient asexual fungus.</title>
        <authorList>
            <person name="Ropars J."/>
            <person name="Sedzielewska K."/>
            <person name="Noel J."/>
            <person name="Charron P."/>
            <person name="Farinelli L."/>
            <person name="Marton T."/>
            <person name="Kruger M."/>
            <person name="Pelin A."/>
            <person name="Brachmann A."/>
            <person name="Corradi N."/>
        </authorList>
    </citation>
    <scope>NUCLEOTIDE SEQUENCE [LARGE SCALE GENOMIC DNA]</scope>
    <source>
        <strain evidence="2 3">A4</strain>
    </source>
</reference>
<evidence type="ECO:0000313" key="3">
    <source>
        <dbReference type="Proteomes" id="UP000234323"/>
    </source>
</evidence>
<feature type="region of interest" description="Disordered" evidence="1">
    <location>
        <begin position="34"/>
        <end position="58"/>
    </location>
</feature>
<organism evidence="2 3">
    <name type="scientific">Rhizophagus irregularis</name>
    <dbReference type="NCBI Taxonomy" id="588596"/>
    <lineage>
        <taxon>Eukaryota</taxon>
        <taxon>Fungi</taxon>
        <taxon>Fungi incertae sedis</taxon>
        <taxon>Mucoromycota</taxon>
        <taxon>Glomeromycotina</taxon>
        <taxon>Glomeromycetes</taxon>
        <taxon>Glomerales</taxon>
        <taxon>Glomeraceae</taxon>
        <taxon>Rhizophagus</taxon>
    </lineage>
</organism>
<evidence type="ECO:0000313" key="2">
    <source>
        <dbReference type="EMBL" id="PKY61399.1"/>
    </source>
</evidence>
<dbReference type="EMBL" id="LLXI01005297">
    <property type="protein sequence ID" value="PKY61399.1"/>
    <property type="molecule type" value="Genomic_DNA"/>
</dbReference>